<dbReference type="Gene3D" id="3.30.70.2330">
    <property type="match status" value="1"/>
</dbReference>
<dbReference type="Pfam" id="PF08797">
    <property type="entry name" value="HIRAN"/>
    <property type="match status" value="1"/>
</dbReference>
<keyword evidence="1" id="KW-0479">Metal-binding</keyword>
<keyword evidence="5" id="KW-1185">Reference proteome</keyword>
<sequence>MMHSVDLLVESTDADPGLRRSRLIVTRRGADDGVYRAIGYLDRLTGGAERPTYQFTYLARVAADPAFVPVVGFRDVSRLYRSERLFPSFADRVMSAKRPDRPQYLEALDLDADADAWEILTASGGHREGDPIELVSLPRFDRTTGETSAHFLAHGVRHRSVEASHRITTLPAGYRLGLERDPENPVNSAAIRVVDRGMHLGFVPDPLLDYVHSVMASGTYDLTVVRANPAVTHPHLRLLLRLGGHCSSFVFDSPDWNAV</sequence>
<gene>
    <name evidence="4" type="ORF">WN67_24710</name>
</gene>
<dbReference type="EMBL" id="LAUZ02000108">
    <property type="protein sequence ID" value="KKE99305.1"/>
    <property type="molecule type" value="Genomic_DNA"/>
</dbReference>
<dbReference type="AlphaFoldDB" id="A0A0M2JRX9"/>
<dbReference type="Proteomes" id="UP000034150">
    <property type="component" value="Unassembled WGS sequence"/>
</dbReference>
<protein>
    <recommendedName>
        <fullName evidence="3">HIRAN domain-containing protein</fullName>
    </recommendedName>
</protein>
<evidence type="ECO:0000256" key="2">
    <source>
        <dbReference type="ARBA" id="ARBA00022801"/>
    </source>
</evidence>
<keyword evidence="2" id="KW-0378">Hydrolase</keyword>
<evidence type="ECO:0000313" key="4">
    <source>
        <dbReference type="EMBL" id="KKE99305.1"/>
    </source>
</evidence>
<comment type="caution">
    <text evidence="4">The sequence shown here is derived from an EMBL/GenBank/DDBJ whole genome shotgun (WGS) entry which is preliminary data.</text>
</comment>
<feature type="domain" description="HIRAN" evidence="3">
    <location>
        <begin position="152"/>
        <end position="226"/>
    </location>
</feature>
<evidence type="ECO:0000313" key="5">
    <source>
        <dbReference type="Proteomes" id="UP000034150"/>
    </source>
</evidence>
<organism evidence="4 5">
    <name type="scientific">Mycolicibacterium obuense</name>
    <dbReference type="NCBI Taxonomy" id="1807"/>
    <lineage>
        <taxon>Bacteria</taxon>
        <taxon>Bacillati</taxon>
        <taxon>Actinomycetota</taxon>
        <taxon>Actinomycetes</taxon>
        <taxon>Mycobacteriales</taxon>
        <taxon>Mycobacteriaceae</taxon>
        <taxon>Mycolicibacterium</taxon>
    </lineage>
</organism>
<evidence type="ECO:0000259" key="3">
    <source>
        <dbReference type="Pfam" id="PF08797"/>
    </source>
</evidence>
<evidence type="ECO:0000256" key="1">
    <source>
        <dbReference type="ARBA" id="ARBA00022723"/>
    </source>
</evidence>
<reference evidence="4 5" key="1">
    <citation type="journal article" date="2015" name="Genome Announc.">
        <title>Draft Genome Sequence of Mycobacterium obuense Strain UC1, Isolated from Patient Sputum.</title>
        <authorList>
            <person name="Greninger A.L."/>
            <person name="Cunningham G."/>
            <person name="Hsu E.D."/>
            <person name="Yu J.M."/>
            <person name="Chiu C.Y."/>
            <person name="Miller S."/>
        </authorList>
    </citation>
    <scope>NUCLEOTIDE SEQUENCE [LARGE SCALE GENOMIC DNA]</scope>
    <source>
        <strain evidence="4 5">UC1</strain>
    </source>
</reference>
<proteinExistence type="predicted"/>
<dbReference type="InterPro" id="IPR014905">
    <property type="entry name" value="HIRAN"/>
</dbReference>
<name>A0A0M2JRX9_9MYCO</name>
<dbReference type="PATRIC" id="fig|1807.13.peg.5525"/>
<accession>A0A0M2JRX9</accession>